<evidence type="ECO:0000256" key="3">
    <source>
        <dbReference type="RuleBase" id="RU361235"/>
    </source>
</evidence>
<dbReference type="AlphaFoldDB" id="A0A9D1F3M1"/>
<dbReference type="EC" id="3.1.1.-" evidence="3"/>
<accession>A0A9D1F3M1</accession>
<dbReference type="PANTHER" id="PTHR11559">
    <property type="entry name" value="CARBOXYLESTERASE"/>
    <property type="match status" value="1"/>
</dbReference>
<comment type="similarity">
    <text evidence="1 3">Belongs to the type-B carboxylesterase/lipase family.</text>
</comment>
<sequence>MRTIYAKTEYGMVMGEISGGFGAFKGIPFARAQRFCPPEQISWTGVKDCRVFGKKAMQVFDGGAPWAKPQSREEFDEDCLNLNIFIPEKALDLTEDGHIQTPDGHGLPVLVEIHGGAFQTGSNQEHTPRQMIRDNAFIYVAVNYRLGVLGFLYVDEILGKPWAGSGNHGILDLMAGVRWVYENIAAFGGDPERITLMGSSAGAKAMGAMMCRPELKKYVHQVIMSSGATQSIRSKATARATARGFMDVFRQILLKHGYDPQEAPKLLLSVPADLLMEAQKLFCDNPGNTCMFGPVADGVCFPEDCEEIIKSGTFWEGRAMIGSSRHELAFYKMMHPDLAEKAPEIADRLFEENAPVAKEDFARFFREYCMENGMAPSDDVQADWWVKILTDYMYRLYSYRLAARLAEKGCQVWQYTVDLAPALHCFDQQLAFGEPEAAFFKDEAHMEIARTVGKKIYGAFIGFIEKQDPNAYLNPDGEMPCWPCLDPKDPYQMIWDVQNQAKKIPTGDVLDRFPEDVYRISSAS</sequence>
<reference evidence="5" key="1">
    <citation type="submission" date="2020-10" db="EMBL/GenBank/DDBJ databases">
        <authorList>
            <person name="Gilroy R."/>
        </authorList>
    </citation>
    <scope>NUCLEOTIDE SEQUENCE</scope>
    <source>
        <strain evidence="5">CHK178-757</strain>
    </source>
</reference>
<evidence type="ECO:0000313" key="6">
    <source>
        <dbReference type="Proteomes" id="UP000823927"/>
    </source>
</evidence>
<feature type="domain" description="Carboxylesterase type B" evidence="4">
    <location>
        <begin position="6"/>
        <end position="499"/>
    </location>
</feature>
<dbReference type="InterPro" id="IPR019826">
    <property type="entry name" value="Carboxylesterase_B_AS"/>
</dbReference>
<reference evidence="5" key="2">
    <citation type="journal article" date="2021" name="PeerJ">
        <title>Extensive microbial diversity within the chicken gut microbiome revealed by metagenomics and culture.</title>
        <authorList>
            <person name="Gilroy R."/>
            <person name="Ravi A."/>
            <person name="Getino M."/>
            <person name="Pursley I."/>
            <person name="Horton D.L."/>
            <person name="Alikhan N.F."/>
            <person name="Baker D."/>
            <person name="Gharbi K."/>
            <person name="Hall N."/>
            <person name="Watson M."/>
            <person name="Adriaenssens E.M."/>
            <person name="Foster-Nyarko E."/>
            <person name="Jarju S."/>
            <person name="Secka A."/>
            <person name="Antonio M."/>
            <person name="Oren A."/>
            <person name="Chaudhuri R.R."/>
            <person name="La Ragione R."/>
            <person name="Hildebrand F."/>
            <person name="Pallen M.J."/>
        </authorList>
    </citation>
    <scope>NUCLEOTIDE SEQUENCE</scope>
    <source>
        <strain evidence="5">CHK178-757</strain>
    </source>
</reference>
<dbReference type="Proteomes" id="UP000823927">
    <property type="component" value="Unassembled WGS sequence"/>
</dbReference>
<proteinExistence type="inferred from homology"/>
<dbReference type="Gene3D" id="3.40.50.1820">
    <property type="entry name" value="alpha/beta hydrolase"/>
    <property type="match status" value="1"/>
</dbReference>
<dbReference type="InterPro" id="IPR050309">
    <property type="entry name" value="Type-B_Carboxylest/Lipase"/>
</dbReference>
<evidence type="ECO:0000256" key="1">
    <source>
        <dbReference type="ARBA" id="ARBA00005964"/>
    </source>
</evidence>
<dbReference type="Pfam" id="PF00135">
    <property type="entry name" value="COesterase"/>
    <property type="match status" value="1"/>
</dbReference>
<evidence type="ECO:0000313" key="5">
    <source>
        <dbReference type="EMBL" id="HIS47048.1"/>
    </source>
</evidence>
<dbReference type="EMBL" id="DVIT01000022">
    <property type="protein sequence ID" value="HIS47048.1"/>
    <property type="molecule type" value="Genomic_DNA"/>
</dbReference>
<dbReference type="InterPro" id="IPR029058">
    <property type="entry name" value="AB_hydrolase_fold"/>
</dbReference>
<comment type="caution">
    <text evidence="5">The sequence shown here is derived from an EMBL/GenBank/DDBJ whole genome shotgun (WGS) entry which is preliminary data.</text>
</comment>
<name>A0A9D1F3M1_9FIRM</name>
<gene>
    <name evidence="5" type="ORF">IAB46_05720</name>
</gene>
<dbReference type="GO" id="GO:0016787">
    <property type="term" value="F:hydrolase activity"/>
    <property type="evidence" value="ECO:0007669"/>
    <property type="project" value="UniProtKB-KW"/>
</dbReference>
<dbReference type="PROSITE" id="PS00122">
    <property type="entry name" value="CARBOXYLESTERASE_B_1"/>
    <property type="match status" value="1"/>
</dbReference>
<organism evidence="5 6">
    <name type="scientific">Candidatus Scybalocola faecigallinarum</name>
    <dbReference type="NCBI Taxonomy" id="2840941"/>
    <lineage>
        <taxon>Bacteria</taxon>
        <taxon>Bacillati</taxon>
        <taxon>Bacillota</taxon>
        <taxon>Clostridia</taxon>
        <taxon>Lachnospirales</taxon>
        <taxon>Lachnospiraceae</taxon>
        <taxon>Lachnospiraceae incertae sedis</taxon>
        <taxon>Candidatus Scybalocola (ex Gilroy et al. 2021)</taxon>
    </lineage>
</organism>
<dbReference type="InterPro" id="IPR002018">
    <property type="entry name" value="CarbesteraseB"/>
</dbReference>
<dbReference type="SUPFAM" id="SSF53474">
    <property type="entry name" value="alpha/beta-Hydrolases"/>
    <property type="match status" value="1"/>
</dbReference>
<keyword evidence="2 3" id="KW-0378">Hydrolase</keyword>
<evidence type="ECO:0000256" key="2">
    <source>
        <dbReference type="ARBA" id="ARBA00022801"/>
    </source>
</evidence>
<evidence type="ECO:0000259" key="4">
    <source>
        <dbReference type="Pfam" id="PF00135"/>
    </source>
</evidence>
<protein>
    <recommendedName>
        <fullName evidence="3">Carboxylic ester hydrolase</fullName>
        <ecNumber evidence="3">3.1.1.-</ecNumber>
    </recommendedName>
</protein>